<dbReference type="RefSeq" id="WP_248842472.1">
    <property type="nucleotide sequence ID" value="NZ_CAWMUS010000002.1"/>
</dbReference>
<evidence type="ECO:0000256" key="2">
    <source>
        <dbReference type="ARBA" id="ARBA00007581"/>
    </source>
</evidence>
<evidence type="ECO:0000256" key="5">
    <source>
        <dbReference type="ARBA" id="ARBA00023002"/>
    </source>
</evidence>
<dbReference type="EMBL" id="LGAA01000002">
    <property type="protein sequence ID" value="KPD04423.1"/>
    <property type="molecule type" value="Genomic_DNA"/>
</dbReference>
<dbReference type="NCBIfam" id="NF007914">
    <property type="entry name" value="PRK10628.1"/>
    <property type="match status" value="1"/>
</dbReference>
<reference evidence="7 8" key="1">
    <citation type="submission" date="2015-07" db="EMBL/GenBank/DDBJ databases">
        <title>ATOL: Assembling a taxonomically balanced genome-scale reconstruction of the evolutionary history of the Enterobacteriaceae.</title>
        <authorList>
            <person name="Plunkett G.III."/>
            <person name="Neeno-Eckwall E.C."/>
            <person name="Glasner J.D."/>
            <person name="Perna N.T."/>
        </authorList>
    </citation>
    <scope>NUCLEOTIDE SEQUENCE [LARGE SCALE GENOMIC DNA]</scope>
    <source>
        <strain evidence="7 8">ATCC 35017</strain>
    </source>
</reference>
<sequence>MSTYTMSAPLPALFIGHGTPMNALEHNRYTAAWSTLAKTLPRPKAILVISAHWYTEGTAVTAMKQPATIHDFAGFPESLFAVQYPAPGSPELAARIGELLAPIEVYQESEQWGLDHGSWEILVQMYPDADIPVVQLSIDAAKPAQWHYSVGQKLAALRKEGVLILGSGNVVHNLSAIRWQAEGSDPYPWAVSFEQYVAENIASRQQPHPLTQALERQEGKLSNPSAEHFLPLLYILGTWDQSENISIPIQGIELASLSMMSVLIGG</sequence>
<comment type="caution">
    <text evidence="7">The sequence shown here is derived from an EMBL/GenBank/DDBJ whole genome shotgun (WGS) entry which is preliminary data.</text>
</comment>
<dbReference type="Pfam" id="PF02900">
    <property type="entry name" value="LigB"/>
    <property type="match status" value="1"/>
</dbReference>
<dbReference type="PANTHER" id="PTHR30096">
    <property type="entry name" value="4,5-DOPA DIOXYGENASE EXTRADIOL-LIKE PROTEIN"/>
    <property type="match status" value="1"/>
</dbReference>
<dbReference type="SUPFAM" id="SSF53213">
    <property type="entry name" value="LigB-like"/>
    <property type="match status" value="1"/>
</dbReference>
<dbReference type="PANTHER" id="PTHR30096:SF0">
    <property type="entry name" value="4,5-DOPA DIOXYGENASE EXTRADIOL-LIKE PROTEIN"/>
    <property type="match status" value="1"/>
</dbReference>
<feature type="domain" description="Extradiol ring-cleavage dioxygenase class III enzyme subunit B" evidence="6">
    <location>
        <begin position="31"/>
        <end position="242"/>
    </location>
</feature>
<keyword evidence="3" id="KW-0479">Metal-binding</keyword>
<dbReference type="EC" id="1.-.-.-" evidence="7"/>
<accession>A0A0N0IC34</accession>
<protein>
    <submittedName>
        <fullName evidence="7">YgiD family protein</fullName>
        <ecNumber evidence="7">1.-.-.-</ecNumber>
    </submittedName>
</protein>
<organism evidence="7 8">
    <name type="scientific">Moellerella wisconsensis ATCC 35017</name>
    <dbReference type="NCBI Taxonomy" id="1354267"/>
    <lineage>
        <taxon>Bacteria</taxon>
        <taxon>Pseudomonadati</taxon>
        <taxon>Pseudomonadota</taxon>
        <taxon>Gammaproteobacteria</taxon>
        <taxon>Enterobacterales</taxon>
        <taxon>Morganellaceae</taxon>
        <taxon>Moellerella</taxon>
    </lineage>
</organism>
<name>A0A0N0IC34_9GAMM</name>
<dbReference type="GO" id="GO:0008198">
    <property type="term" value="F:ferrous iron binding"/>
    <property type="evidence" value="ECO:0007669"/>
    <property type="project" value="InterPro"/>
</dbReference>
<dbReference type="CDD" id="cd07363">
    <property type="entry name" value="45_DOPA_Dioxygenase"/>
    <property type="match status" value="1"/>
</dbReference>
<dbReference type="InterPro" id="IPR004183">
    <property type="entry name" value="Xdiol_dOase_suB"/>
</dbReference>
<evidence type="ECO:0000313" key="7">
    <source>
        <dbReference type="EMBL" id="KPD04423.1"/>
    </source>
</evidence>
<evidence type="ECO:0000256" key="3">
    <source>
        <dbReference type="ARBA" id="ARBA00022723"/>
    </source>
</evidence>
<keyword evidence="8" id="KW-1185">Reference proteome</keyword>
<proteinExistence type="inferred from homology"/>
<evidence type="ECO:0000256" key="4">
    <source>
        <dbReference type="ARBA" id="ARBA00022833"/>
    </source>
</evidence>
<keyword evidence="4" id="KW-0862">Zinc</keyword>
<evidence type="ECO:0000313" key="8">
    <source>
        <dbReference type="Proteomes" id="UP000053226"/>
    </source>
</evidence>
<evidence type="ECO:0000256" key="1">
    <source>
        <dbReference type="ARBA" id="ARBA00001947"/>
    </source>
</evidence>
<dbReference type="Gene3D" id="3.40.830.10">
    <property type="entry name" value="LigB-like"/>
    <property type="match status" value="1"/>
</dbReference>
<gene>
    <name evidence="7" type="ORF">M992_0119</name>
</gene>
<dbReference type="PIRSF" id="PIRSF006157">
    <property type="entry name" value="Doxgns_DODA"/>
    <property type="match status" value="1"/>
</dbReference>
<dbReference type="Proteomes" id="UP000053226">
    <property type="component" value="Unassembled WGS sequence"/>
</dbReference>
<dbReference type="AlphaFoldDB" id="A0A0N0IC34"/>
<comment type="cofactor">
    <cofactor evidence="1">
        <name>Zn(2+)</name>
        <dbReference type="ChEBI" id="CHEBI:29105"/>
    </cofactor>
</comment>
<dbReference type="GO" id="GO:0008270">
    <property type="term" value="F:zinc ion binding"/>
    <property type="evidence" value="ECO:0007669"/>
    <property type="project" value="InterPro"/>
</dbReference>
<dbReference type="GO" id="GO:0016702">
    <property type="term" value="F:oxidoreductase activity, acting on single donors with incorporation of molecular oxygen, incorporation of two atoms of oxygen"/>
    <property type="evidence" value="ECO:0007669"/>
    <property type="project" value="UniProtKB-ARBA"/>
</dbReference>
<dbReference type="InterPro" id="IPR014436">
    <property type="entry name" value="Extradiol_dOase_DODA"/>
</dbReference>
<evidence type="ECO:0000259" key="6">
    <source>
        <dbReference type="Pfam" id="PF02900"/>
    </source>
</evidence>
<keyword evidence="5 7" id="KW-0560">Oxidoreductase</keyword>
<comment type="similarity">
    <text evidence="2">Belongs to the DODA-type extradiol aromatic ring-opening dioxygenase family.</text>
</comment>